<reference evidence="18 19" key="1">
    <citation type="submission" date="2017-01" db="EMBL/GenBank/DDBJ databases">
        <title>Draft genome sequence of Pseudomonas pachastrellae type strain CCUG 46540T from a deep sea.</title>
        <authorList>
            <person name="Gomila M."/>
            <person name="Mulet M."/>
            <person name="Lalucat J."/>
            <person name="Garcia-Valdes E."/>
        </authorList>
    </citation>
    <scope>NUCLEOTIDE SEQUENCE [LARGE SCALE GENOMIC DNA]</scope>
    <source>
        <strain evidence="18 19">CCUG 46540</strain>
    </source>
</reference>
<dbReference type="PANTHER" id="PTHR33619:SF3">
    <property type="entry name" value="POLYSACCHARIDE EXPORT PROTEIN GFCE-RELATED"/>
    <property type="match status" value="1"/>
</dbReference>
<organism evidence="18 19">
    <name type="scientific">Halopseudomonas pachastrellae</name>
    <dbReference type="NCBI Taxonomy" id="254161"/>
    <lineage>
        <taxon>Bacteria</taxon>
        <taxon>Pseudomonadati</taxon>
        <taxon>Pseudomonadota</taxon>
        <taxon>Gammaproteobacteria</taxon>
        <taxon>Pseudomonadales</taxon>
        <taxon>Pseudomonadaceae</taxon>
        <taxon>Halopseudomonas</taxon>
    </lineage>
</organism>
<protein>
    <submittedName>
        <fullName evidence="18">Capsular biosynthesis protein</fullName>
    </submittedName>
</protein>
<dbReference type="InterPro" id="IPR040716">
    <property type="entry name" value="Wza_C"/>
</dbReference>
<evidence type="ECO:0000313" key="19">
    <source>
        <dbReference type="Proteomes" id="UP000242847"/>
    </source>
</evidence>
<evidence type="ECO:0000256" key="12">
    <source>
        <dbReference type="ARBA" id="ARBA00023139"/>
    </source>
</evidence>
<evidence type="ECO:0000313" key="18">
    <source>
        <dbReference type="EMBL" id="ONM42476.1"/>
    </source>
</evidence>
<comment type="similarity">
    <text evidence="2">Belongs to the BexD/CtrA/VexA family.</text>
</comment>
<keyword evidence="6" id="KW-0812">Transmembrane</keyword>
<dbReference type="GO" id="GO:0009279">
    <property type="term" value="C:cell outer membrane"/>
    <property type="evidence" value="ECO:0007669"/>
    <property type="project" value="UniProtKB-SubCell"/>
</dbReference>
<keyword evidence="4" id="KW-1134">Transmembrane beta strand</keyword>
<feature type="domain" description="Polysaccharide export protein N-terminal" evidence="15">
    <location>
        <begin position="73"/>
        <end position="157"/>
    </location>
</feature>
<evidence type="ECO:0000259" key="16">
    <source>
        <dbReference type="Pfam" id="PF18412"/>
    </source>
</evidence>
<accession>A0A1S8DCE7</accession>
<evidence type="ECO:0000256" key="10">
    <source>
        <dbReference type="ARBA" id="ARBA00023114"/>
    </source>
</evidence>
<keyword evidence="13" id="KW-0998">Cell outer membrane</keyword>
<evidence type="ECO:0000256" key="9">
    <source>
        <dbReference type="ARBA" id="ARBA00023065"/>
    </source>
</evidence>
<feature type="domain" description="Outer-membrane lipoprotein Wza C-terminal" evidence="16">
    <location>
        <begin position="336"/>
        <end position="358"/>
    </location>
</feature>
<evidence type="ECO:0000259" key="17">
    <source>
        <dbReference type="Pfam" id="PF22461"/>
    </source>
</evidence>
<dbReference type="AlphaFoldDB" id="A0A1S8DCE7"/>
<dbReference type="InterPro" id="IPR003715">
    <property type="entry name" value="Poly_export_N"/>
</dbReference>
<keyword evidence="9" id="KW-0406">Ion transport</keyword>
<comment type="caution">
    <text evidence="18">The sequence shown here is derived from an EMBL/GenBank/DDBJ whole genome shotgun (WGS) entry which is preliminary data.</text>
</comment>
<dbReference type="InterPro" id="IPR049712">
    <property type="entry name" value="Poly_export"/>
</dbReference>
<evidence type="ECO:0000256" key="4">
    <source>
        <dbReference type="ARBA" id="ARBA00022452"/>
    </source>
</evidence>
<dbReference type="GO" id="GO:0006811">
    <property type="term" value="P:monoatomic ion transport"/>
    <property type="evidence" value="ECO:0007669"/>
    <property type="project" value="UniProtKB-KW"/>
</dbReference>
<evidence type="ECO:0000259" key="15">
    <source>
        <dbReference type="Pfam" id="PF02563"/>
    </source>
</evidence>
<evidence type="ECO:0000256" key="13">
    <source>
        <dbReference type="ARBA" id="ARBA00023237"/>
    </source>
</evidence>
<evidence type="ECO:0000256" key="3">
    <source>
        <dbReference type="ARBA" id="ARBA00022448"/>
    </source>
</evidence>
<dbReference type="STRING" id="254161.SAMN05216256_1208"/>
<dbReference type="Gene3D" id="3.30.1950.10">
    <property type="entry name" value="wza like domain"/>
    <property type="match status" value="1"/>
</dbReference>
<keyword evidence="5" id="KW-0762">Sugar transport</keyword>
<keyword evidence="19" id="KW-1185">Reference proteome</keyword>
<dbReference type="GO" id="GO:0015288">
    <property type="term" value="F:porin activity"/>
    <property type="evidence" value="ECO:0007669"/>
    <property type="project" value="UniProtKB-KW"/>
</dbReference>
<evidence type="ECO:0000256" key="14">
    <source>
        <dbReference type="ARBA" id="ARBA00023288"/>
    </source>
</evidence>
<dbReference type="OrthoDB" id="9808421at2"/>
<dbReference type="PROSITE" id="PS51257">
    <property type="entry name" value="PROKAR_LIPOPROTEIN"/>
    <property type="match status" value="1"/>
</dbReference>
<dbReference type="Gene3D" id="3.10.560.10">
    <property type="entry name" value="Outer membrane lipoprotein wza domain like"/>
    <property type="match status" value="2"/>
</dbReference>
<keyword evidence="14" id="KW-0449">Lipoprotein</keyword>
<evidence type="ECO:0000256" key="8">
    <source>
        <dbReference type="ARBA" id="ARBA00023047"/>
    </source>
</evidence>
<dbReference type="GO" id="GO:0015159">
    <property type="term" value="F:polysaccharide transmembrane transporter activity"/>
    <property type="evidence" value="ECO:0007669"/>
    <property type="project" value="InterPro"/>
</dbReference>
<sequence length="372" mass="40729">MNRIALGALGATTLLLQACMFSPGMHMDTDRLIAEDSVEASMVEMVQITPKVLAQESVVRPKRQIPQALLDYAPENYRLGPNDALFITVWDHPELTIPGGQQQPSSANARVVRDDGTLFYPFIGNVKVAGLTQEELRKLISERLARYIEQPQVDVNILEYNSQKVTLSGAFNNPGFRAINSQPLTLLQAIGEAGIDQSRADLSRLQILRDGQIYTLDYDYLTGHPSAVGNIYLKDGDKLHFGLNDARKIFVMGEVPSPTALAYSTSRMTLSEVLATVGGPSPTTSSGREVYVIRGVENLETDKATVFQLNAQSPSAFILADQFEMQPQDVVFVGAAGITRWNRFISQLLPSATLVGTTARAGSDYNDFSNDN</sequence>
<keyword evidence="11" id="KW-0472">Membrane</keyword>
<feature type="domain" description="SLBB" evidence="17">
    <location>
        <begin position="248"/>
        <end position="333"/>
    </location>
</feature>
<keyword evidence="3" id="KW-0813">Transport</keyword>
<dbReference type="Pfam" id="PF22461">
    <property type="entry name" value="SLBB_2"/>
    <property type="match status" value="2"/>
</dbReference>
<gene>
    <name evidence="18" type="ORF">BXT89_17750</name>
</gene>
<feature type="domain" description="SLBB" evidence="17">
    <location>
        <begin position="163"/>
        <end position="240"/>
    </location>
</feature>
<keyword evidence="12" id="KW-0564">Palmitate</keyword>
<dbReference type="Proteomes" id="UP000242847">
    <property type="component" value="Unassembled WGS sequence"/>
</dbReference>
<dbReference type="GO" id="GO:0046930">
    <property type="term" value="C:pore complex"/>
    <property type="evidence" value="ECO:0007669"/>
    <property type="project" value="UniProtKB-KW"/>
</dbReference>
<keyword evidence="8" id="KW-0625">Polysaccharide transport</keyword>
<evidence type="ECO:0000256" key="11">
    <source>
        <dbReference type="ARBA" id="ARBA00023136"/>
    </source>
</evidence>
<keyword evidence="10" id="KW-0626">Porin</keyword>
<proteinExistence type="inferred from homology"/>
<dbReference type="EMBL" id="MUBC01000069">
    <property type="protein sequence ID" value="ONM42476.1"/>
    <property type="molecule type" value="Genomic_DNA"/>
</dbReference>
<evidence type="ECO:0000256" key="6">
    <source>
        <dbReference type="ARBA" id="ARBA00022692"/>
    </source>
</evidence>
<dbReference type="InterPro" id="IPR054765">
    <property type="entry name" value="SLBB_dom"/>
</dbReference>
<keyword evidence="7" id="KW-0732">Signal</keyword>
<dbReference type="Pfam" id="PF02563">
    <property type="entry name" value="Poly_export"/>
    <property type="match status" value="1"/>
</dbReference>
<evidence type="ECO:0000256" key="2">
    <source>
        <dbReference type="ARBA" id="ARBA00009450"/>
    </source>
</evidence>
<evidence type="ECO:0000256" key="1">
    <source>
        <dbReference type="ARBA" id="ARBA00004571"/>
    </source>
</evidence>
<dbReference type="PANTHER" id="PTHR33619">
    <property type="entry name" value="POLYSACCHARIDE EXPORT PROTEIN GFCE-RELATED"/>
    <property type="match status" value="1"/>
</dbReference>
<name>A0A1S8DCE7_9GAMM</name>
<comment type="subcellular location">
    <subcellularLocation>
        <location evidence="1">Cell outer membrane</location>
        <topology evidence="1">Multi-pass membrane protein</topology>
    </subcellularLocation>
</comment>
<dbReference type="RefSeq" id="WP_083729296.1">
    <property type="nucleotide sequence ID" value="NZ_FOUD01000020.1"/>
</dbReference>
<dbReference type="Pfam" id="PF18412">
    <property type="entry name" value="Wza_C"/>
    <property type="match status" value="1"/>
</dbReference>
<evidence type="ECO:0000256" key="7">
    <source>
        <dbReference type="ARBA" id="ARBA00022729"/>
    </source>
</evidence>
<evidence type="ECO:0000256" key="5">
    <source>
        <dbReference type="ARBA" id="ARBA00022597"/>
    </source>
</evidence>